<evidence type="ECO:0000313" key="21">
    <source>
        <dbReference type="Proteomes" id="UP000585272"/>
    </source>
</evidence>
<feature type="compositionally biased region" description="Gly residues" evidence="17">
    <location>
        <begin position="262"/>
        <end position="280"/>
    </location>
</feature>
<evidence type="ECO:0000256" key="4">
    <source>
        <dbReference type="ARBA" id="ARBA00022448"/>
    </source>
</evidence>
<comment type="subunit">
    <text evidence="12">Interacts with the Sec translocase complex via SecD. Specifically interacts with transmembrane segments of nascent integral membrane proteins during membrane integration.</text>
</comment>
<comment type="function">
    <text evidence="11">Required for the insertion and/or proper folding and/or complex formation of integral membrane proteins into the membrane. Involved in integration of membrane proteins that insert both dependently and independently of the Sec translocase complex, as well as at least some lipoproteins. Aids folding of multispanning membrane proteins.</text>
</comment>
<feature type="transmembrane region" description="Helical" evidence="18">
    <location>
        <begin position="30"/>
        <end position="50"/>
    </location>
</feature>
<dbReference type="GO" id="GO:0005886">
    <property type="term" value="C:plasma membrane"/>
    <property type="evidence" value="ECO:0007669"/>
    <property type="project" value="UniProtKB-SubCell"/>
</dbReference>
<evidence type="ECO:0000259" key="19">
    <source>
        <dbReference type="Pfam" id="PF02096"/>
    </source>
</evidence>
<evidence type="ECO:0000256" key="12">
    <source>
        <dbReference type="ARBA" id="ARBA00026028"/>
    </source>
</evidence>
<evidence type="ECO:0000256" key="5">
    <source>
        <dbReference type="ARBA" id="ARBA00022475"/>
    </source>
</evidence>
<dbReference type="PANTHER" id="PTHR12428:SF65">
    <property type="entry name" value="CYTOCHROME C OXIDASE ASSEMBLY PROTEIN COX18, MITOCHONDRIAL"/>
    <property type="match status" value="1"/>
</dbReference>
<keyword evidence="21" id="KW-1185">Reference proteome</keyword>
<dbReference type="GO" id="GO:0051205">
    <property type="term" value="P:protein insertion into membrane"/>
    <property type="evidence" value="ECO:0007669"/>
    <property type="project" value="TreeGrafter"/>
</dbReference>
<evidence type="ECO:0000256" key="15">
    <source>
        <dbReference type="ARBA" id="ARBA00033342"/>
    </source>
</evidence>
<dbReference type="InterPro" id="IPR047196">
    <property type="entry name" value="YidC_ALB_C"/>
</dbReference>
<evidence type="ECO:0000256" key="2">
    <source>
        <dbReference type="ARBA" id="ARBA00010527"/>
    </source>
</evidence>
<evidence type="ECO:0000256" key="14">
    <source>
        <dbReference type="ARBA" id="ARBA00033245"/>
    </source>
</evidence>
<comment type="similarity">
    <text evidence="2">Belongs to the OXA1/ALB3/YidC family. Type 1 subfamily.</text>
</comment>
<evidence type="ECO:0000256" key="1">
    <source>
        <dbReference type="ARBA" id="ARBA00004651"/>
    </source>
</evidence>
<dbReference type="GO" id="GO:0015031">
    <property type="term" value="P:protein transport"/>
    <property type="evidence" value="ECO:0007669"/>
    <property type="project" value="UniProtKB-KW"/>
</dbReference>
<keyword evidence="5" id="KW-1003">Cell membrane</keyword>
<keyword evidence="6 16" id="KW-0812">Transmembrane</keyword>
<dbReference type="PRINTS" id="PR01900">
    <property type="entry name" value="YIDCPROTEIN"/>
</dbReference>
<accession>A0A840I9X2</accession>
<evidence type="ECO:0000256" key="3">
    <source>
        <dbReference type="ARBA" id="ARBA00015325"/>
    </source>
</evidence>
<keyword evidence="8 18" id="KW-1133">Transmembrane helix</keyword>
<dbReference type="PANTHER" id="PTHR12428">
    <property type="entry name" value="OXA1"/>
    <property type="match status" value="1"/>
</dbReference>
<dbReference type="EMBL" id="JACHNU010000001">
    <property type="protein sequence ID" value="MBB4661051.1"/>
    <property type="molecule type" value="Genomic_DNA"/>
</dbReference>
<proteinExistence type="inferred from homology"/>
<organism evidence="20 21">
    <name type="scientific">Conexibacter arvalis</name>
    <dbReference type="NCBI Taxonomy" id="912552"/>
    <lineage>
        <taxon>Bacteria</taxon>
        <taxon>Bacillati</taxon>
        <taxon>Actinomycetota</taxon>
        <taxon>Thermoleophilia</taxon>
        <taxon>Solirubrobacterales</taxon>
        <taxon>Conexibacteraceae</taxon>
        <taxon>Conexibacter</taxon>
    </lineage>
</organism>
<keyword evidence="4" id="KW-0813">Transport</keyword>
<dbReference type="RefSeq" id="WP_183338881.1">
    <property type="nucleotide sequence ID" value="NZ_JACHNU010000001.1"/>
</dbReference>
<evidence type="ECO:0000256" key="18">
    <source>
        <dbReference type="SAM" id="Phobius"/>
    </source>
</evidence>
<feature type="region of interest" description="Disordered" evidence="17">
    <location>
        <begin position="257"/>
        <end position="312"/>
    </location>
</feature>
<dbReference type="NCBIfam" id="TIGR03592">
    <property type="entry name" value="yidC_oxa1_cterm"/>
    <property type="match status" value="1"/>
</dbReference>
<feature type="transmembrane region" description="Helical" evidence="18">
    <location>
        <begin position="196"/>
        <end position="220"/>
    </location>
</feature>
<evidence type="ECO:0000256" key="10">
    <source>
        <dbReference type="ARBA" id="ARBA00023186"/>
    </source>
</evidence>
<evidence type="ECO:0000256" key="9">
    <source>
        <dbReference type="ARBA" id="ARBA00023136"/>
    </source>
</evidence>
<evidence type="ECO:0000313" key="20">
    <source>
        <dbReference type="EMBL" id="MBB4661051.1"/>
    </source>
</evidence>
<dbReference type="CDD" id="cd20070">
    <property type="entry name" value="5TM_YidC_Alb3"/>
    <property type="match status" value="1"/>
</dbReference>
<comment type="caution">
    <text evidence="20">The sequence shown here is derived from an EMBL/GenBank/DDBJ whole genome shotgun (WGS) entry which is preliminary data.</text>
</comment>
<reference evidence="20 21" key="1">
    <citation type="submission" date="2020-08" db="EMBL/GenBank/DDBJ databases">
        <title>Genomic Encyclopedia of Archaeal and Bacterial Type Strains, Phase II (KMG-II): from individual species to whole genera.</title>
        <authorList>
            <person name="Goeker M."/>
        </authorList>
    </citation>
    <scope>NUCLEOTIDE SEQUENCE [LARGE SCALE GENOMIC DNA]</scope>
    <source>
        <strain evidence="20 21">DSM 23288</strain>
    </source>
</reference>
<dbReference type="InterPro" id="IPR001708">
    <property type="entry name" value="YidC/ALB3/OXA1/COX18"/>
</dbReference>
<evidence type="ECO:0000256" key="16">
    <source>
        <dbReference type="RuleBase" id="RU003945"/>
    </source>
</evidence>
<gene>
    <name evidence="20" type="ORF">BDZ31_000624</name>
</gene>
<dbReference type="GO" id="GO:0032977">
    <property type="term" value="F:membrane insertase activity"/>
    <property type="evidence" value="ECO:0007669"/>
    <property type="project" value="InterPro"/>
</dbReference>
<feature type="compositionally biased region" description="Basic residues" evidence="17">
    <location>
        <begin position="301"/>
        <end position="312"/>
    </location>
</feature>
<feature type="transmembrane region" description="Helical" evidence="18">
    <location>
        <begin position="162"/>
        <end position="184"/>
    </location>
</feature>
<keyword evidence="10" id="KW-0143">Chaperone</keyword>
<dbReference type="Pfam" id="PF02096">
    <property type="entry name" value="60KD_IMP"/>
    <property type="match status" value="1"/>
</dbReference>
<dbReference type="Proteomes" id="UP000585272">
    <property type="component" value="Unassembled WGS sequence"/>
</dbReference>
<evidence type="ECO:0000256" key="11">
    <source>
        <dbReference type="ARBA" id="ARBA00025034"/>
    </source>
</evidence>
<keyword evidence="7" id="KW-0653">Protein transport</keyword>
<evidence type="ECO:0000256" key="8">
    <source>
        <dbReference type="ARBA" id="ARBA00022989"/>
    </source>
</evidence>
<feature type="domain" description="Membrane insertase YidC/Oxa/ALB C-terminal" evidence="19">
    <location>
        <begin position="30"/>
        <end position="235"/>
    </location>
</feature>
<protein>
    <recommendedName>
        <fullName evidence="3">Membrane protein insertase YidC</fullName>
    </recommendedName>
    <alternativeName>
        <fullName evidence="15">Foldase YidC</fullName>
    </alternativeName>
    <alternativeName>
        <fullName evidence="14">Membrane integrase YidC</fullName>
    </alternativeName>
    <alternativeName>
        <fullName evidence="13">Membrane protein YidC</fullName>
    </alternativeName>
</protein>
<evidence type="ECO:0000256" key="7">
    <source>
        <dbReference type="ARBA" id="ARBA00022927"/>
    </source>
</evidence>
<comment type="subcellular location">
    <subcellularLocation>
        <location evidence="1">Cell membrane</location>
        <topology evidence="1">Multi-pass membrane protein</topology>
    </subcellularLocation>
    <subcellularLocation>
        <location evidence="16">Membrane</location>
        <topology evidence="16">Multi-pass membrane protein</topology>
    </subcellularLocation>
</comment>
<evidence type="ECO:0000256" key="17">
    <source>
        <dbReference type="SAM" id="MobiDB-lite"/>
    </source>
</evidence>
<feature type="transmembrane region" description="Helical" evidence="18">
    <location>
        <begin position="93"/>
        <end position="116"/>
    </location>
</feature>
<keyword evidence="9 18" id="KW-0472">Membrane</keyword>
<evidence type="ECO:0000256" key="13">
    <source>
        <dbReference type="ARBA" id="ARBA00031538"/>
    </source>
</evidence>
<name>A0A840I9X2_9ACTN</name>
<dbReference type="AlphaFoldDB" id="A0A840I9X2"/>
<evidence type="ECO:0000256" key="6">
    <source>
        <dbReference type="ARBA" id="ARBA00022692"/>
    </source>
</evidence>
<dbReference type="InterPro" id="IPR028055">
    <property type="entry name" value="YidC/Oxa/ALB_C"/>
</dbReference>
<sequence length="312" mass="33846">MPVVFANILQPLIDPLHEVLLFFHGLVDSWGLAIILLTISVRLVLLPLTLKQVKSMQRLQLLAPELRRIQAKYRNDKQRQQQEMMRFYQENRVNPLASCFPLLFQLPFFIALYYMLQSDLRLDICGQDAVACASASAADFAKAGSTPGAESFLFIPDLTGRATGAVLIVLILLYVGSQIASGLLSTASMDRNQRMIMLALPIVFVAFIINFPAGLMVYWITTNFWTIVQQLIVRKTVGLPNRNAALATAGAPGGAAALARGSGSGGGRAKAGKVSGGKGNGSAAPRTETPVRSTGGPPPSARRRKKRSGRRR</sequence>